<organism evidence="1 2">
    <name type="scientific">Cystobacter fuscus</name>
    <dbReference type="NCBI Taxonomy" id="43"/>
    <lineage>
        <taxon>Bacteria</taxon>
        <taxon>Pseudomonadati</taxon>
        <taxon>Myxococcota</taxon>
        <taxon>Myxococcia</taxon>
        <taxon>Myxococcales</taxon>
        <taxon>Cystobacterineae</taxon>
        <taxon>Archangiaceae</taxon>
        <taxon>Cystobacter</taxon>
    </lineage>
</organism>
<accession>A0A250J5K5</accession>
<dbReference type="Proteomes" id="UP000217257">
    <property type="component" value="Chromosome"/>
</dbReference>
<dbReference type="EMBL" id="CP022098">
    <property type="protein sequence ID" value="ATB38810.1"/>
    <property type="molecule type" value="Genomic_DNA"/>
</dbReference>
<proteinExistence type="predicted"/>
<sequence length="135" mass="15499">MAHDLMTETYEPIDVGTSGFKHLECMSLTDTRLGLKIVLADVASERAVELTFEGFVGYRNINESFRLRTWHERRPYSTEGVFLVAHSRWLEWLREESGGVLDHVNLRHYALYTGEDCIDVATEFPPTFTSARLDS</sequence>
<evidence type="ECO:0000313" key="1">
    <source>
        <dbReference type="EMBL" id="ATB38810.1"/>
    </source>
</evidence>
<dbReference type="KEGG" id="cfus:CYFUS_004245"/>
<evidence type="ECO:0000313" key="2">
    <source>
        <dbReference type="Proteomes" id="UP000217257"/>
    </source>
</evidence>
<gene>
    <name evidence="1" type="ORF">CYFUS_004245</name>
</gene>
<dbReference type="AlphaFoldDB" id="A0A250J5K5"/>
<dbReference type="RefSeq" id="WP_095986920.1">
    <property type="nucleotide sequence ID" value="NZ_CP022098.1"/>
</dbReference>
<protein>
    <submittedName>
        <fullName evidence="1">Uncharacterized protein</fullName>
    </submittedName>
</protein>
<reference evidence="1 2" key="1">
    <citation type="submission" date="2017-06" db="EMBL/GenBank/DDBJ databases">
        <title>Sequencing and comparative analysis of myxobacterial genomes.</title>
        <authorList>
            <person name="Rupp O."/>
            <person name="Goesmann A."/>
            <person name="Sogaard-Andersen L."/>
        </authorList>
    </citation>
    <scope>NUCLEOTIDE SEQUENCE [LARGE SCALE GENOMIC DNA]</scope>
    <source>
        <strain evidence="1 2">DSM 52655</strain>
    </source>
</reference>
<name>A0A250J5K5_9BACT</name>